<organism evidence="1">
    <name type="scientific">marine sediment metagenome</name>
    <dbReference type="NCBI Taxonomy" id="412755"/>
    <lineage>
        <taxon>unclassified sequences</taxon>
        <taxon>metagenomes</taxon>
        <taxon>ecological metagenomes</taxon>
    </lineage>
</organism>
<proteinExistence type="predicted"/>
<gene>
    <name evidence="1" type="ORF">LCGC14_2948070</name>
</gene>
<sequence>MSLSRLGIFLEGVLMIKVTVLNIRREWAERYMVDGRVRFRIYPELRRRGSIYLGPKPAKRVCYSSFFGREVLTDHIFLSYDYTRR</sequence>
<name>A0A0F8ZNS9_9ZZZZ</name>
<reference evidence="1" key="1">
    <citation type="journal article" date="2015" name="Nature">
        <title>Complex archaea that bridge the gap between prokaryotes and eukaryotes.</title>
        <authorList>
            <person name="Spang A."/>
            <person name="Saw J.H."/>
            <person name="Jorgensen S.L."/>
            <person name="Zaremba-Niedzwiedzka K."/>
            <person name="Martijn J."/>
            <person name="Lind A.E."/>
            <person name="van Eijk R."/>
            <person name="Schleper C."/>
            <person name="Guy L."/>
            <person name="Ettema T.J."/>
        </authorList>
    </citation>
    <scope>NUCLEOTIDE SEQUENCE</scope>
</reference>
<comment type="caution">
    <text evidence="1">The sequence shown here is derived from an EMBL/GenBank/DDBJ whole genome shotgun (WGS) entry which is preliminary data.</text>
</comment>
<accession>A0A0F8ZNS9</accession>
<dbReference type="AlphaFoldDB" id="A0A0F8ZNS9"/>
<dbReference type="EMBL" id="LAZR01059318">
    <property type="protein sequence ID" value="KKK68039.1"/>
    <property type="molecule type" value="Genomic_DNA"/>
</dbReference>
<protein>
    <submittedName>
        <fullName evidence="1">Uncharacterized protein</fullName>
    </submittedName>
</protein>
<evidence type="ECO:0000313" key="1">
    <source>
        <dbReference type="EMBL" id="KKK68039.1"/>
    </source>
</evidence>